<dbReference type="Proteomes" id="UP000295718">
    <property type="component" value="Unassembled WGS sequence"/>
</dbReference>
<feature type="domain" description="Methyl-accepting transducer" evidence="10">
    <location>
        <begin position="434"/>
        <end position="663"/>
    </location>
</feature>
<proteinExistence type="inferred from homology"/>
<accession>A0A4R1R7A7</accession>
<keyword evidence="8" id="KW-0807">Transducer</keyword>
<dbReference type="PANTHER" id="PTHR43531:SF11">
    <property type="entry name" value="METHYL-ACCEPTING CHEMOTAXIS PROTEIN 3"/>
    <property type="match status" value="1"/>
</dbReference>
<dbReference type="InterPro" id="IPR029151">
    <property type="entry name" value="Sensor-like_sf"/>
</dbReference>
<feature type="transmembrane region" description="Helical" evidence="9">
    <location>
        <begin position="34"/>
        <end position="54"/>
    </location>
</feature>
<dbReference type="Gene3D" id="1.10.287.950">
    <property type="entry name" value="Methyl-accepting chemotaxis protein"/>
    <property type="match status" value="1"/>
</dbReference>
<dbReference type="GO" id="GO:0005886">
    <property type="term" value="C:plasma membrane"/>
    <property type="evidence" value="ECO:0007669"/>
    <property type="project" value="UniProtKB-SubCell"/>
</dbReference>
<evidence type="ECO:0000256" key="4">
    <source>
        <dbReference type="ARBA" id="ARBA00022692"/>
    </source>
</evidence>
<evidence type="ECO:0000313" key="12">
    <source>
        <dbReference type="Proteomes" id="UP000295718"/>
    </source>
</evidence>
<dbReference type="CDD" id="cd12912">
    <property type="entry name" value="PDC2_MCP_like"/>
    <property type="match status" value="1"/>
</dbReference>
<keyword evidence="12" id="KW-1185">Reference proteome</keyword>
<dbReference type="SMART" id="SM00283">
    <property type="entry name" value="MA"/>
    <property type="match status" value="1"/>
</dbReference>
<dbReference type="InterPro" id="IPR004089">
    <property type="entry name" value="MCPsignal_dom"/>
</dbReference>
<dbReference type="AlphaFoldDB" id="A0A4R1R7A7"/>
<evidence type="ECO:0000256" key="2">
    <source>
        <dbReference type="ARBA" id="ARBA00022475"/>
    </source>
</evidence>
<dbReference type="Gene3D" id="6.10.340.10">
    <property type="match status" value="1"/>
</dbReference>
<evidence type="ECO:0000256" key="9">
    <source>
        <dbReference type="SAM" id="Phobius"/>
    </source>
</evidence>
<dbReference type="Pfam" id="PF00015">
    <property type="entry name" value="MCPsignal"/>
    <property type="match status" value="1"/>
</dbReference>
<dbReference type="InterPro" id="IPR051310">
    <property type="entry name" value="MCP_chemotaxis"/>
</dbReference>
<comment type="similarity">
    <text evidence="7">Belongs to the methyl-accepting chemotaxis (MCP) protein family.</text>
</comment>
<protein>
    <submittedName>
        <fullName evidence="11">Methyl-accepting chemotaxis protein</fullName>
    </submittedName>
</protein>
<dbReference type="Gene3D" id="3.30.450.20">
    <property type="entry name" value="PAS domain"/>
    <property type="match status" value="1"/>
</dbReference>
<evidence type="ECO:0000259" key="10">
    <source>
        <dbReference type="PROSITE" id="PS50111"/>
    </source>
</evidence>
<dbReference type="InterPro" id="IPR033479">
    <property type="entry name" value="dCache_1"/>
</dbReference>
<evidence type="ECO:0000256" key="8">
    <source>
        <dbReference type="PROSITE-ProRule" id="PRU00284"/>
    </source>
</evidence>
<dbReference type="RefSeq" id="WP_051869539.1">
    <property type="nucleotide sequence ID" value="NZ_JPNB01000002.1"/>
</dbReference>
<organism evidence="11 12">
    <name type="scientific">Kineothrix alysoides</name>
    <dbReference type="NCBI Taxonomy" id="1469948"/>
    <lineage>
        <taxon>Bacteria</taxon>
        <taxon>Bacillati</taxon>
        <taxon>Bacillota</taxon>
        <taxon>Clostridia</taxon>
        <taxon>Lachnospirales</taxon>
        <taxon>Lachnospiraceae</taxon>
        <taxon>Kineothrix</taxon>
    </lineage>
</organism>
<dbReference type="OrthoDB" id="9762005at2"/>
<dbReference type="STRING" id="1469948.GCA_000732725_02470"/>
<dbReference type="PROSITE" id="PS50111">
    <property type="entry name" value="CHEMOTAXIS_TRANSDUC_2"/>
    <property type="match status" value="1"/>
</dbReference>
<name>A0A4R1R7A7_9FIRM</name>
<dbReference type="GO" id="GO:0004888">
    <property type="term" value="F:transmembrane signaling receptor activity"/>
    <property type="evidence" value="ECO:0007669"/>
    <property type="project" value="TreeGrafter"/>
</dbReference>
<dbReference type="PANTHER" id="PTHR43531">
    <property type="entry name" value="PROTEIN ICFG"/>
    <property type="match status" value="1"/>
</dbReference>
<dbReference type="GO" id="GO:0006935">
    <property type="term" value="P:chemotaxis"/>
    <property type="evidence" value="ECO:0007669"/>
    <property type="project" value="UniProtKB-KW"/>
</dbReference>
<evidence type="ECO:0000256" key="3">
    <source>
        <dbReference type="ARBA" id="ARBA00022500"/>
    </source>
</evidence>
<keyword evidence="6 9" id="KW-0472">Membrane</keyword>
<dbReference type="SUPFAM" id="SSF103190">
    <property type="entry name" value="Sensory domain-like"/>
    <property type="match status" value="1"/>
</dbReference>
<dbReference type="EMBL" id="SLUO01000001">
    <property type="protein sequence ID" value="TCL61202.1"/>
    <property type="molecule type" value="Genomic_DNA"/>
</dbReference>
<gene>
    <name evidence="11" type="ORF">EDD76_101299</name>
</gene>
<dbReference type="SUPFAM" id="SSF58104">
    <property type="entry name" value="Methyl-accepting chemotaxis protein (MCP) signaling domain"/>
    <property type="match status" value="1"/>
</dbReference>
<evidence type="ECO:0000256" key="7">
    <source>
        <dbReference type="ARBA" id="ARBA00029447"/>
    </source>
</evidence>
<evidence type="ECO:0000313" key="11">
    <source>
        <dbReference type="EMBL" id="TCL61202.1"/>
    </source>
</evidence>
<sequence length="679" mass="72123">MMRETKDRLRQGAKSGLEQALNITTIKAEIQKSIILLVAISLVIVGVVAAWMNFSSMESVLEQSMEETVEESAAVVENKLEANMNLVEVVGSIARLSNPETALEDKQSLIDGYVEAYGWEAATVTDTAGVSIFNSETNVGATEFFKKAINGETALSDPIYDGTTGALTIYCAAPLWEGGRFNTSIVGTVVATLDGSMLSAIVKDIKISNNGAAYIINSEGNTIAHHNYDLVTSESNTVKELQNNSSLKQLAALETKMMNGESGFGKYRYEGVSKYMAYMPIGMNGWSLAVTAPVSDFIRATIFSIMSIFISLAITIAVAIVIARRLGTAIGDPINQCAERLKLLAEGDLISDFPEISTQNETFILADSTKTIVSRMQEIIGDIAYLLAEMAKGNFDVKSKIGDDAYVGAFQQIILSMRALTMDLSSTLTEIHEASLQVESGASQMAESAQGLAEGAADQAGSVEELLATVAEVSGHVEENAKATDNAHGRVQAVAEQAKISQGKMDEMTGAMQKIEDTSNQISNIIGGIENIASQTNLLSLNAAIEAARAGEAGKGFAVVADQIRKLAEQSAESAVDTRKLIEASIAEVNNGGAITRDTAEYLRKVLKGLDEILESVGEVRIASDKQAAAIKEIEAGVGQIAQVVESNSAAAQETSATSEELSAQSENLNSLVGRFTLS</sequence>
<reference evidence="11 12" key="1">
    <citation type="submission" date="2019-03" db="EMBL/GenBank/DDBJ databases">
        <title>Genomic Encyclopedia of Type Strains, Phase IV (KMG-IV): sequencing the most valuable type-strain genomes for metagenomic binning, comparative biology and taxonomic classification.</title>
        <authorList>
            <person name="Goeker M."/>
        </authorList>
    </citation>
    <scope>NUCLEOTIDE SEQUENCE [LARGE SCALE GENOMIC DNA]</scope>
    <source>
        <strain evidence="11 12">DSM 100556</strain>
    </source>
</reference>
<dbReference type="GO" id="GO:0007165">
    <property type="term" value="P:signal transduction"/>
    <property type="evidence" value="ECO:0007669"/>
    <property type="project" value="UniProtKB-KW"/>
</dbReference>
<comment type="caution">
    <text evidence="11">The sequence shown here is derived from an EMBL/GenBank/DDBJ whole genome shotgun (WGS) entry which is preliminary data.</text>
</comment>
<evidence type="ECO:0000256" key="6">
    <source>
        <dbReference type="ARBA" id="ARBA00023136"/>
    </source>
</evidence>
<keyword evidence="3" id="KW-0145">Chemotaxis</keyword>
<keyword evidence="4 9" id="KW-0812">Transmembrane</keyword>
<keyword evidence="5 9" id="KW-1133">Transmembrane helix</keyword>
<evidence type="ECO:0000256" key="5">
    <source>
        <dbReference type="ARBA" id="ARBA00022989"/>
    </source>
</evidence>
<evidence type="ECO:0000256" key="1">
    <source>
        <dbReference type="ARBA" id="ARBA00004651"/>
    </source>
</evidence>
<keyword evidence="2" id="KW-1003">Cell membrane</keyword>
<feature type="transmembrane region" description="Helical" evidence="9">
    <location>
        <begin position="302"/>
        <end position="323"/>
    </location>
</feature>
<comment type="subcellular location">
    <subcellularLocation>
        <location evidence="1">Cell membrane</location>
        <topology evidence="1">Multi-pass membrane protein</topology>
    </subcellularLocation>
</comment>
<dbReference type="Pfam" id="PF02743">
    <property type="entry name" value="dCache_1"/>
    <property type="match status" value="1"/>
</dbReference>